<keyword evidence="8" id="KW-0470">Melanin biosynthesis</keyword>
<evidence type="ECO:0000256" key="4">
    <source>
        <dbReference type="ARBA" id="ARBA00022723"/>
    </source>
</evidence>
<comment type="catalytic activity">
    <reaction evidence="10">
        <text>L-tyrosine + O2 = L-dopaquinone + H2O</text>
        <dbReference type="Rhea" id="RHEA:18117"/>
        <dbReference type="ChEBI" id="CHEBI:15377"/>
        <dbReference type="ChEBI" id="CHEBI:15379"/>
        <dbReference type="ChEBI" id="CHEBI:57924"/>
        <dbReference type="ChEBI" id="CHEBI:58315"/>
        <dbReference type="EC" id="1.14.18.1"/>
    </reaction>
</comment>
<accession>A0AA39WCT5</accession>
<evidence type="ECO:0000256" key="9">
    <source>
        <dbReference type="ARBA" id="ARBA00048233"/>
    </source>
</evidence>
<comment type="catalytic activity">
    <reaction evidence="9">
        <text>2 L-dopa + O2 = 2 L-dopaquinone + 2 H2O</text>
        <dbReference type="Rhea" id="RHEA:34287"/>
        <dbReference type="ChEBI" id="CHEBI:15377"/>
        <dbReference type="ChEBI" id="CHEBI:15379"/>
        <dbReference type="ChEBI" id="CHEBI:57504"/>
        <dbReference type="ChEBI" id="CHEBI:57924"/>
        <dbReference type="EC" id="1.14.18.1"/>
    </reaction>
</comment>
<sequence length="924" mass="101723">MAVNIEALKAAQARGQTTGLVPAPGTPLPLRLEIDDFIQDTELANLYFLALTSYMSEEAAKSPFSYFEISGIHGQPNRSWNRQPPSSDWVPNTPNGDARRYTYCAHSSLVFPTWHRAYLAQFEQGLYVHAAALAPALRAEKVLERFRIPYFDPLLPRQIAGRQYTYGIPIILTLPKINVKRTADGPWVPIDNPLYSYKFSNADRAQMSFRSFGNLRNPSQFTMRAYDFQRDQPNHEVLMRAFDNLYNPNVNLSTQGFDNLYRVMTDERQTWTTMSNSGRSEDLGMNSLEGFHDNLHVQISWGMPFRADGRSPRGHMSNPDFAAFDPSFWLHHCNVDRLTAIWQGLRSEAPESVRWWSANARPRNDRNDTQPASFWARGPESDLVPFVRTQAGGRDVYWKSNDLRDHRSLGHDYPETAAARRQTREPYVQALRRWANTELGWLGRVTTGGDPAAIARLNDSLTRSIPFFPKEILIDGDRSKPLRSTQAVIGSKFVASPTPAPGPTPRGFSAAPVEAQFSNLSVSPTAVPAVDAATDKQSTVEPQAATQPASQPIPQAAPKAAVTAPAPAPAPATRSAPQQFEAPPTAPAPTKPKHTRGLSGITSKLAAKVASVTGSKPEAAPTASSSSSPAPVTTTASPPPKERTGGITSFASKLGTKVVSVASQKVKEAAAAKPQGKTAEFSALATKVHKVVHDAVEDFHGDVHAAVKEAHENLHERVLDRAIPFADLSFQTRFGHLKDLLSDEKIIQWNVTYTVDKFCLDGSFVINFFLGDFASNAGEWVLDGHLAGQSAVFASDRERIDGEGGCENCQQQEQDGMVYGDTVGLTEALLVYYGNQEEAHGRRVANLKPEVVVPFLTRNLHWRIESARTGDVARESIPSLKIGVFSEVLRLPDKVTDLPRYEGRTLHYEVTAGRPNGLNPGQTF</sequence>
<evidence type="ECO:0000256" key="8">
    <source>
        <dbReference type="ARBA" id="ARBA00023101"/>
    </source>
</evidence>
<evidence type="ECO:0000259" key="12">
    <source>
        <dbReference type="PROSITE" id="PS00497"/>
    </source>
</evidence>
<keyword evidence="7" id="KW-0503">Monooxygenase</keyword>
<dbReference type="InterPro" id="IPR002227">
    <property type="entry name" value="Tyrosinase_Cu-bd"/>
</dbReference>
<dbReference type="GO" id="GO:0046872">
    <property type="term" value="F:metal ion binding"/>
    <property type="evidence" value="ECO:0007669"/>
    <property type="project" value="UniProtKB-KW"/>
</dbReference>
<dbReference type="EMBL" id="JAULSU010000007">
    <property type="protein sequence ID" value="KAK0611381.1"/>
    <property type="molecule type" value="Genomic_DNA"/>
</dbReference>
<dbReference type="Pfam" id="PF00264">
    <property type="entry name" value="Tyrosinase"/>
    <property type="match status" value="1"/>
</dbReference>
<evidence type="ECO:0000256" key="11">
    <source>
        <dbReference type="SAM" id="MobiDB-lite"/>
    </source>
</evidence>
<dbReference type="GO" id="GO:0042438">
    <property type="term" value="P:melanin biosynthetic process"/>
    <property type="evidence" value="ECO:0007669"/>
    <property type="project" value="UniProtKB-KW"/>
</dbReference>
<dbReference type="Gene3D" id="1.10.1280.10">
    <property type="entry name" value="Di-copper center containing domain from catechol oxidase"/>
    <property type="match status" value="1"/>
</dbReference>
<feature type="domain" description="Tyrosinase copper-binding" evidence="12">
    <location>
        <begin position="106"/>
        <end position="123"/>
    </location>
</feature>
<evidence type="ECO:0000256" key="7">
    <source>
        <dbReference type="ARBA" id="ARBA00023033"/>
    </source>
</evidence>
<evidence type="ECO:0000256" key="6">
    <source>
        <dbReference type="ARBA" id="ARBA00023008"/>
    </source>
</evidence>
<dbReference type="Proteomes" id="UP001175000">
    <property type="component" value="Unassembled WGS sequence"/>
</dbReference>
<keyword evidence="5" id="KW-0560">Oxidoreductase</keyword>
<dbReference type="AlphaFoldDB" id="A0AA39WCT5"/>
<evidence type="ECO:0000256" key="3">
    <source>
        <dbReference type="ARBA" id="ARBA00011906"/>
    </source>
</evidence>
<gene>
    <name evidence="14" type="ORF">B0T14DRAFT_326926</name>
</gene>
<evidence type="ECO:0000256" key="2">
    <source>
        <dbReference type="ARBA" id="ARBA00009928"/>
    </source>
</evidence>
<proteinExistence type="inferred from homology"/>
<dbReference type="Pfam" id="PF18132">
    <property type="entry name" value="Tyrosinase_C"/>
    <property type="match status" value="1"/>
</dbReference>
<dbReference type="PROSITE" id="PS00497">
    <property type="entry name" value="TYROSINASE_1"/>
    <property type="match status" value="1"/>
</dbReference>
<dbReference type="EC" id="1.14.18.1" evidence="3"/>
<dbReference type="PANTHER" id="PTHR11474">
    <property type="entry name" value="TYROSINASE FAMILY MEMBER"/>
    <property type="match status" value="1"/>
</dbReference>
<reference evidence="14" key="1">
    <citation type="submission" date="2023-06" db="EMBL/GenBank/DDBJ databases">
        <title>Genome-scale phylogeny and comparative genomics of the fungal order Sordariales.</title>
        <authorList>
            <consortium name="Lawrence Berkeley National Laboratory"/>
            <person name="Hensen N."/>
            <person name="Bonometti L."/>
            <person name="Westerberg I."/>
            <person name="Brannstrom I.O."/>
            <person name="Guillou S."/>
            <person name="Cros-Aarteil S."/>
            <person name="Calhoun S."/>
            <person name="Haridas S."/>
            <person name="Kuo A."/>
            <person name="Mondo S."/>
            <person name="Pangilinan J."/>
            <person name="Riley R."/>
            <person name="Labutti K."/>
            <person name="Andreopoulos B."/>
            <person name="Lipzen A."/>
            <person name="Chen C."/>
            <person name="Yanf M."/>
            <person name="Daum C."/>
            <person name="Ng V."/>
            <person name="Clum A."/>
            <person name="Steindorff A."/>
            <person name="Ohm R."/>
            <person name="Martin F."/>
            <person name="Silar P."/>
            <person name="Natvig D."/>
            <person name="Lalanne C."/>
            <person name="Gautier V."/>
            <person name="Ament-Velasquez S.L."/>
            <person name="Kruys A."/>
            <person name="Hutchinson M.I."/>
            <person name="Powell A.J."/>
            <person name="Barry K."/>
            <person name="Miller A.N."/>
            <person name="Grigoriev I.V."/>
            <person name="Debuchy R."/>
            <person name="Gladieux P."/>
            <person name="Thoren M.H."/>
            <person name="Johannesson H."/>
        </authorList>
    </citation>
    <scope>NUCLEOTIDE SEQUENCE</scope>
    <source>
        <strain evidence="14">CBS 606.72</strain>
    </source>
</reference>
<feature type="domain" description="Tyrosinase copper-binding" evidence="13">
    <location>
        <begin position="325"/>
        <end position="336"/>
    </location>
</feature>
<keyword evidence="15" id="KW-1185">Reference proteome</keyword>
<feature type="compositionally biased region" description="Low complexity" evidence="11">
    <location>
        <begin position="619"/>
        <end position="636"/>
    </location>
</feature>
<protein>
    <recommendedName>
        <fullName evidence="3">tyrosinase</fullName>
        <ecNumber evidence="3">1.14.18.1</ecNumber>
    </recommendedName>
</protein>
<organism evidence="14 15">
    <name type="scientific">Immersiella caudata</name>
    <dbReference type="NCBI Taxonomy" id="314043"/>
    <lineage>
        <taxon>Eukaryota</taxon>
        <taxon>Fungi</taxon>
        <taxon>Dikarya</taxon>
        <taxon>Ascomycota</taxon>
        <taxon>Pezizomycotina</taxon>
        <taxon>Sordariomycetes</taxon>
        <taxon>Sordariomycetidae</taxon>
        <taxon>Sordariales</taxon>
        <taxon>Lasiosphaeriaceae</taxon>
        <taxon>Immersiella</taxon>
    </lineage>
</organism>
<dbReference type="Gene3D" id="2.60.310.20">
    <property type="match status" value="1"/>
</dbReference>
<evidence type="ECO:0000313" key="15">
    <source>
        <dbReference type="Proteomes" id="UP001175000"/>
    </source>
</evidence>
<name>A0AA39WCT5_9PEZI</name>
<keyword evidence="4" id="KW-0479">Metal-binding</keyword>
<dbReference type="PANTHER" id="PTHR11474:SF76">
    <property type="entry name" value="SHKT DOMAIN-CONTAINING PROTEIN"/>
    <property type="match status" value="1"/>
</dbReference>
<dbReference type="InterPro" id="IPR050316">
    <property type="entry name" value="Tyrosinase/Hemocyanin"/>
</dbReference>
<feature type="region of interest" description="Disordered" evidence="11">
    <location>
        <begin position="529"/>
        <end position="648"/>
    </location>
</feature>
<dbReference type="SUPFAM" id="SSF48056">
    <property type="entry name" value="Di-copper centre-containing domain"/>
    <property type="match status" value="1"/>
</dbReference>
<evidence type="ECO:0000259" key="13">
    <source>
        <dbReference type="PROSITE" id="PS00498"/>
    </source>
</evidence>
<dbReference type="GO" id="GO:0004503">
    <property type="term" value="F:tyrosinase activity"/>
    <property type="evidence" value="ECO:0007669"/>
    <property type="project" value="UniProtKB-EC"/>
</dbReference>
<dbReference type="InterPro" id="IPR008922">
    <property type="entry name" value="Di-copper_centre_dom_sf"/>
</dbReference>
<dbReference type="PROSITE" id="PS00498">
    <property type="entry name" value="TYROSINASE_2"/>
    <property type="match status" value="1"/>
</dbReference>
<comment type="caution">
    <text evidence="14">The sequence shown here is derived from an EMBL/GenBank/DDBJ whole genome shotgun (WGS) entry which is preliminary data.</text>
</comment>
<comment type="similarity">
    <text evidence="2">Belongs to the tyrosinase family.</text>
</comment>
<dbReference type="InterPro" id="IPR041640">
    <property type="entry name" value="Tyrosinase_C"/>
</dbReference>
<evidence type="ECO:0000313" key="14">
    <source>
        <dbReference type="EMBL" id="KAK0611381.1"/>
    </source>
</evidence>
<keyword evidence="6" id="KW-0186">Copper</keyword>
<feature type="compositionally biased region" description="Low complexity" evidence="11">
    <location>
        <begin position="542"/>
        <end position="577"/>
    </location>
</feature>
<evidence type="ECO:0000256" key="10">
    <source>
        <dbReference type="ARBA" id="ARBA00048881"/>
    </source>
</evidence>
<evidence type="ECO:0000256" key="5">
    <source>
        <dbReference type="ARBA" id="ARBA00023002"/>
    </source>
</evidence>
<evidence type="ECO:0000256" key="1">
    <source>
        <dbReference type="ARBA" id="ARBA00001973"/>
    </source>
</evidence>
<dbReference type="PRINTS" id="PR00092">
    <property type="entry name" value="TYROSINASE"/>
</dbReference>
<comment type="cofactor">
    <cofactor evidence="1">
        <name>Cu(2+)</name>
        <dbReference type="ChEBI" id="CHEBI:29036"/>
    </cofactor>
</comment>